<reference evidence="3 4" key="1">
    <citation type="journal article" date="2023" name="Nucleic Acids Res.">
        <title>The hologenome of Daphnia magna reveals possible DNA methylation and microbiome-mediated evolution of the host genome.</title>
        <authorList>
            <person name="Chaturvedi A."/>
            <person name="Li X."/>
            <person name="Dhandapani V."/>
            <person name="Marshall H."/>
            <person name="Kissane S."/>
            <person name="Cuenca-Cambronero M."/>
            <person name="Asole G."/>
            <person name="Calvet F."/>
            <person name="Ruiz-Romero M."/>
            <person name="Marangio P."/>
            <person name="Guigo R."/>
            <person name="Rago D."/>
            <person name="Mirbahai L."/>
            <person name="Eastwood N."/>
            <person name="Colbourne J.K."/>
            <person name="Zhou J."/>
            <person name="Mallon E."/>
            <person name="Orsini L."/>
        </authorList>
    </citation>
    <scope>NUCLEOTIDE SEQUENCE [LARGE SCALE GENOMIC DNA]</scope>
    <source>
        <strain evidence="3">LRV0_1</strain>
    </source>
</reference>
<gene>
    <name evidence="3" type="ORF">OUZ56_017619</name>
</gene>
<protein>
    <recommendedName>
        <fullName evidence="5">Cuticle protein</fullName>
    </recommendedName>
</protein>
<feature type="chain" id="PRO_5046380234" description="Cuticle protein" evidence="2">
    <location>
        <begin position="16"/>
        <end position="200"/>
    </location>
</feature>
<sequence length="200" mass="21775">MKLFVIAAVLAVAAAAPSSYKPEYKAPSYPAPSYPAPAYPAPAYPAPAYNKDNKYADITITSQSDERNLDGSSQWSYAQSDYTTREESQVQKKMQGVTYDSYGKESYGEVLGNTNKGSSYWVSPEGQKFTLTWTAKVITCLSLPSMTKLDSSPKVITCPSLPSMNTSSQLLQSTSTNSQSPLPSLIRALDPVTKLRTFPL</sequence>
<evidence type="ECO:0000313" key="4">
    <source>
        <dbReference type="Proteomes" id="UP001234178"/>
    </source>
</evidence>
<keyword evidence="2" id="KW-0732">Signal</keyword>
<keyword evidence="1" id="KW-0193">Cuticle</keyword>
<proteinExistence type="predicted"/>
<accession>A0ABR0ATA1</accession>
<organism evidence="3 4">
    <name type="scientific">Daphnia magna</name>
    <dbReference type="NCBI Taxonomy" id="35525"/>
    <lineage>
        <taxon>Eukaryota</taxon>
        <taxon>Metazoa</taxon>
        <taxon>Ecdysozoa</taxon>
        <taxon>Arthropoda</taxon>
        <taxon>Crustacea</taxon>
        <taxon>Branchiopoda</taxon>
        <taxon>Diplostraca</taxon>
        <taxon>Cladocera</taxon>
        <taxon>Anomopoda</taxon>
        <taxon>Daphniidae</taxon>
        <taxon>Daphnia</taxon>
    </lineage>
</organism>
<dbReference type="PANTHER" id="PTHR10380:SF173">
    <property type="entry name" value="CUTICULAR PROTEIN 47EF, ISOFORM C-RELATED"/>
    <property type="match status" value="1"/>
</dbReference>
<name>A0ABR0ATA1_9CRUS</name>
<evidence type="ECO:0008006" key="5">
    <source>
        <dbReference type="Google" id="ProtNLM"/>
    </source>
</evidence>
<evidence type="ECO:0000256" key="1">
    <source>
        <dbReference type="ARBA" id="ARBA00022460"/>
    </source>
</evidence>
<comment type="caution">
    <text evidence="3">The sequence shown here is derived from an EMBL/GenBank/DDBJ whole genome shotgun (WGS) entry which is preliminary data.</text>
</comment>
<feature type="signal peptide" evidence="2">
    <location>
        <begin position="1"/>
        <end position="15"/>
    </location>
</feature>
<evidence type="ECO:0000313" key="3">
    <source>
        <dbReference type="EMBL" id="KAK4028339.1"/>
    </source>
</evidence>
<dbReference type="InterPro" id="IPR050468">
    <property type="entry name" value="Cuticle_Struct_Prot"/>
</dbReference>
<evidence type="ECO:0000256" key="2">
    <source>
        <dbReference type="SAM" id="SignalP"/>
    </source>
</evidence>
<dbReference type="Proteomes" id="UP001234178">
    <property type="component" value="Unassembled WGS sequence"/>
</dbReference>
<keyword evidence="4" id="KW-1185">Reference proteome</keyword>
<dbReference type="EMBL" id="JAOYFB010000038">
    <property type="protein sequence ID" value="KAK4028339.1"/>
    <property type="molecule type" value="Genomic_DNA"/>
</dbReference>
<dbReference type="PANTHER" id="PTHR10380">
    <property type="entry name" value="CUTICLE PROTEIN"/>
    <property type="match status" value="1"/>
</dbReference>